<feature type="domain" description="Polysaccharide biosynthesis protein CapD-like" evidence="3">
    <location>
        <begin position="290"/>
        <end position="568"/>
    </location>
</feature>
<sequence>MRKPASGRLAHFVDTYGGLFLLDAVAWAIGIIVALVLRFDFGFQRIHWGWTLAVIGVAVILQLIGGWAFWIYRSRYAIGSFDEVRALVLNVTAVTVVTWVFAYLVGYGNGIPRSTLIIAAPITFTFMGVVRYLFRETAERNLKPARAERILLYGSGYLGVQTAKRLLTDAKSSYLPVGFLDDDPAKRNQEVRGVKVLGSIDDLERAVRSTAATSVLVCIGDADAAMLRRLDASADKLGINVMVLPPLDQLLNNSASLSNVRELSIEDIIGRHPVRLDTTSIADYLQGKRVLVTGAGGSIGSELCRQLVNFAPAELIMLDRDETALQEAQISIVGHGLLDTKDVVLADIRDEKTLKDIFCDRKPEVVFHAAALKHLPMLEQYPDEAWKTNVLGTLNVLNAARAANVGTFVNVSTDKAANPTSVLGHSKRVAEKLTGWMAGETGGRYLSVRFGNVLGSRGSMLPTFRHLIEKGGPVTVTHPDATRFFMTIPEASQLVIQAGGIGRPGEVLILDMGEPVRILDVAKRMIAQSGKNIEIVFTGLRHGEKLHEVLTGDGEGDERPFHPKISHAHIGVISPNILDHEGWIARMDLTKEAEGRVH</sequence>
<comment type="similarity">
    <text evidence="1">Belongs to the polysaccharide synthase family.</text>
</comment>
<feature type="transmembrane region" description="Helical" evidence="2">
    <location>
        <begin position="84"/>
        <end position="104"/>
    </location>
</feature>
<evidence type="ECO:0000259" key="3">
    <source>
        <dbReference type="Pfam" id="PF02719"/>
    </source>
</evidence>
<feature type="transmembrane region" description="Helical" evidence="2">
    <location>
        <begin position="12"/>
        <end position="36"/>
    </location>
</feature>
<evidence type="ECO:0000256" key="2">
    <source>
        <dbReference type="SAM" id="Phobius"/>
    </source>
</evidence>
<dbReference type="InterPro" id="IPR036291">
    <property type="entry name" value="NAD(P)-bd_dom_sf"/>
</dbReference>
<keyword evidence="2" id="KW-1133">Transmembrane helix</keyword>
<proteinExistence type="inferred from homology"/>
<dbReference type="Pfam" id="PF02719">
    <property type="entry name" value="Polysacc_synt_2"/>
    <property type="match status" value="1"/>
</dbReference>
<keyword evidence="2" id="KW-0812">Transmembrane</keyword>
<dbReference type="Gene3D" id="3.40.50.720">
    <property type="entry name" value="NAD(P)-binding Rossmann-like Domain"/>
    <property type="match status" value="2"/>
</dbReference>
<name>A0A7G9S4F4_9MICO</name>
<dbReference type="PANTHER" id="PTHR43318">
    <property type="entry name" value="UDP-N-ACETYLGLUCOSAMINE 4,6-DEHYDRATASE"/>
    <property type="match status" value="1"/>
</dbReference>
<evidence type="ECO:0000313" key="4">
    <source>
        <dbReference type="EMBL" id="QNN62729.1"/>
    </source>
</evidence>
<organism evidence="4 5">
    <name type="scientific">Leucobacter denitrificans</name>
    <dbReference type="NCBI Taxonomy" id="683042"/>
    <lineage>
        <taxon>Bacteria</taxon>
        <taxon>Bacillati</taxon>
        <taxon>Actinomycetota</taxon>
        <taxon>Actinomycetes</taxon>
        <taxon>Micrococcales</taxon>
        <taxon>Microbacteriaceae</taxon>
        <taxon>Leucobacter</taxon>
    </lineage>
</organism>
<evidence type="ECO:0000313" key="5">
    <source>
        <dbReference type="Proteomes" id="UP000515934"/>
    </source>
</evidence>
<dbReference type="Pfam" id="PF13727">
    <property type="entry name" value="CoA_binding_3"/>
    <property type="match status" value="1"/>
</dbReference>
<feature type="transmembrane region" description="Helical" evidence="2">
    <location>
        <begin position="116"/>
        <end position="134"/>
    </location>
</feature>
<dbReference type="InterPro" id="IPR051203">
    <property type="entry name" value="Polysaccharide_Synthase-Rel"/>
</dbReference>
<dbReference type="PANTHER" id="PTHR43318:SF1">
    <property type="entry name" value="POLYSACCHARIDE BIOSYNTHESIS PROTEIN EPSC-RELATED"/>
    <property type="match status" value="1"/>
</dbReference>
<feature type="transmembrane region" description="Helical" evidence="2">
    <location>
        <begin position="48"/>
        <end position="72"/>
    </location>
</feature>
<dbReference type="CDD" id="cd05237">
    <property type="entry name" value="UDP_invert_4-6DH_SDR_e"/>
    <property type="match status" value="1"/>
</dbReference>
<evidence type="ECO:0000256" key="1">
    <source>
        <dbReference type="ARBA" id="ARBA00007430"/>
    </source>
</evidence>
<dbReference type="InterPro" id="IPR003869">
    <property type="entry name" value="Polysac_CapD-like"/>
</dbReference>
<dbReference type="KEGG" id="ldn:H9L06_10990"/>
<dbReference type="EMBL" id="CP060716">
    <property type="protein sequence ID" value="QNN62729.1"/>
    <property type="molecule type" value="Genomic_DNA"/>
</dbReference>
<accession>A0A7G9S4F4</accession>
<dbReference type="SUPFAM" id="SSF51735">
    <property type="entry name" value="NAD(P)-binding Rossmann-fold domains"/>
    <property type="match status" value="2"/>
</dbReference>
<dbReference type="Proteomes" id="UP000515934">
    <property type="component" value="Chromosome"/>
</dbReference>
<reference evidence="4 5" key="1">
    <citation type="submission" date="2020-08" db="EMBL/GenBank/DDBJ databases">
        <title>Genome sequence of Leucobacter denitrificans KACC 14055T.</title>
        <authorList>
            <person name="Hyun D.-W."/>
            <person name="Bae J.-W."/>
        </authorList>
    </citation>
    <scope>NUCLEOTIDE SEQUENCE [LARGE SCALE GENOMIC DNA]</scope>
    <source>
        <strain evidence="4 5">KACC 14055</strain>
    </source>
</reference>
<gene>
    <name evidence="4" type="ORF">H9L06_10990</name>
</gene>
<keyword evidence="2" id="KW-0472">Membrane</keyword>
<keyword evidence="5" id="KW-1185">Reference proteome</keyword>
<dbReference type="RefSeq" id="WP_187555199.1">
    <property type="nucleotide sequence ID" value="NZ_CP060716.1"/>
</dbReference>
<protein>
    <submittedName>
        <fullName evidence="4">Polysaccharide biosynthesis protein</fullName>
    </submittedName>
</protein>
<dbReference type="AlphaFoldDB" id="A0A7G9S4F4"/>